<evidence type="ECO:0000256" key="3">
    <source>
        <dbReference type="ARBA" id="ARBA00022741"/>
    </source>
</evidence>
<dbReference type="GO" id="GO:0016301">
    <property type="term" value="F:kinase activity"/>
    <property type="evidence" value="ECO:0007669"/>
    <property type="project" value="UniProtKB-KW"/>
</dbReference>
<keyword evidence="2" id="KW-0808">Transferase</keyword>
<keyword evidence="5" id="KW-0067">ATP-binding</keyword>
<dbReference type="Pfam" id="PF00294">
    <property type="entry name" value="PfkB"/>
    <property type="match status" value="1"/>
</dbReference>
<dbReference type="SUPFAM" id="SSF53613">
    <property type="entry name" value="Ribokinase-like"/>
    <property type="match status" value="1"/>
</dbReference>
<feature type="domain" description="Carbohydrate kinase PfkB" evidence="6">
    <location>
        <begin position="59"/>
        <end position="306"/>
    </location>
</feature>
<proteinExistence type="inferred from homology"/>
<evidence type="ECO:0000313" key="8">
    <source>
        <dbReference type="Proteomes" id="UP000777265"/>
    </source>
</evidence>
<dbReference type="GO" id="GO:0005524">
    <property type="term" value="F:ATP binding"/>
    <property type="evidence" value="ECO:0007669"/>
    <property type="project" value="UniProtKB-KW"/>
</dbReference>
<dbReference type="AlphaFoldDB" id="A0A971M441"/>
<evidence type="ECO:0000256" key="5">
    <source>
        <dbReference type="ARBA" id="ARBA00022840"/>
    </source>
</evidence>
<evidence type="ECO:0000256" key="2">
    <source>
        <dbReference type="ARBA" id="ARBA00022679"/>
    </source>
</evidence>
<reference evidence="7" key="1">
    <citation type="journal article" date="2020" name="Biotechnol. Biofuels">
        <title>New insights from the biogas microbiome by comprehensive genome-resolved metagenomics of nearly 1600 species originating from multiple anaerobic digesters.</title>
        <authorList>
            <person name="Campanaro S."/>
            <person name="Treu L."/>
            <person name="Rodriguez-R L.M."/>
            <person name="Kovalovszki A."/>
            <person name="Ziels R.M."/>
            <person name="Maus I."/>
            <person name="Zhu X."/>
            <person name="Kougias P.G."/>
            <person name="Basile A."/>
            <person name="Luo G."/>
            <person name="Schluter A."/>
            <person name="Konstantinidis K.T."/>
            <person name="Angelidaki I."/>
        </authorList>
    </citation>
    <scope>NUCLEOTIDE SEQUENCE</scope>
    <source>
        <strain evidence="7">AS06rmzACSIP_7</strain>
    </source>
</reference>
<comment type="similarity">
    <text evidence="1">Belongs to the carbohydrate kinase PfkB family.</text>
</comment>
<name>A0A971M441_9BACT</name>
<dbReference type="PANTHER" id="PTHR43085">
    <property type="entry name" value="HEXOKINASE FAMILY MEMBER"/>
    <property type="match status" value="1"/>
</dbReference>
<sequence>MTDIVGVGALNLDFIYEIEDINCARMADLDIKEGKEIVAADAVLSGLRDRLNKFGTLKKMSLGGSASNTCHVLALMGYDTGMIGVLGADREGDFYLSHALYDDERGVVRKGRTGMAYIINARNRDRSIVLFPHSNSAITEEDIDVDVVRSTKWVHMSSFAADGAVEVQRKIKTLLPGKASFSIDPGEIYARKGKAVHSLIEGAAILFATENELEMLFGAQGEKAIREALQLAKIVVLKKGTRGASLHSKDVSVDAAAEKVRVVDNTGAGDVLNGVFLGLYMKGLNLSSALHVATRAASLSTTGYGRDTYPTRRDIEFMYQDAERRRA</sequence>
<evidence type="ECO:0000313" key="7">
    <source>
        <dbReference type="EMBL" id="NLW35385.1"/>
    </source>
</evidence>
<keyword evidence="3" id="KW-0547">Nucleotide-binding</keyword>
<evidence type="ECO:0000256" key="1">
    <source>
        <dbReference type="ARBA" id="ARBA00010688"/>
    </source>
</evidence>
<protein>
    <submittedName>
        <fullName evidence="7">Carbohydrate kinase family protein</fullName>
    </submittedName>
</protein>
<dbReference type="InterPro" id="IPR029056">
    <property type="entry name" value="Ribokinase-like"/>
</dbReference>
<accession>A0A971M441</accession>
<gene>
    <name evidence="7" type="ORF">GXY80_07885</name>
</gene>
<dbReference type="PANTHER" id="PTHR43085:SF1">
    <property type="entry name" value="PSEUDOURIDINE KINASE-RELATED"/>
    <property type="match status" value="1"/>
</dbReference>
<dbReference type="Gene3D" id="3.40.1190.20">
    <property type="match status" value="1"/>
</dbReference>
<dbReference type="EMBL" id="JAAYEE010000128">
    <property type="protein sequence ID" value="NLW35385.1"/>
    <property type="molecule type" value="Genomic_DNA"/>
</dbReference>
<organism evidence="7 8">
    <name type="scientific">Syntrophorhabdus aromaticivorans</name>
    <dbReference type="NCBI Taxonomy" id="328301"/>
    <lineage>
        <taxon>Bacteria</taxon>
        <taxon>Pseudomonadati</taxon>
        <taxon>Thermodesulfobacteriota</taxon>
        <taxon>Syntrophorhabdia</taxon>
        <taxon>Syntrophorhabdales</taxon>
        <taxon>Syntrophorhabdaceae</taxon>
        <taxon>Syntrophorhabdus</taxon>
    </lineage>
</organism>
<reference evidence="7" key="2">
    <citation type="submission" date="2020-01" db="EMBL/GenBank/DDBJ databases">
        <authorList>
            <person name="Campanaro S."/>
        </authorList>
    </citation>
    <scope>NUCLEOTIDE SEQUENCE</scope>
    <source>
        <strain evidence="7">AS06rmzACSIP_7</strain>
    </source>
</reference>
<dbReference type="InterPro" id="IPR011611">
    <property type="entry name" value="PfkB_dom"/>
</dbReference>
<dbReference type="Proteomes" id="UP000777265">
    <property type="component" value="Unassembled WGS sequence"/>
</dbReference>
<keyword evidence="4 7" id="KW-0418">Kinase</keyword>
<comment type="caution">
    <text evidence="7">The sequence shown here is derived from an EMBL/GenBank/DDBJ whole genome shotgun (WGS) entry which is preliminary data.</text>
</comment>
<evidence type="ECO:0000259" key="6">
    <source>
        <dbReference type="Pfam" id="PF00294"/>
    </source>
</evidence>
<dbReference type="InterPro" id="IPR050306">
    <property type="entry name" value="PfkB_Carbo_kinase"/>
</dbReference>
<evidence type="ECO:0000256" key="4">
    <source>
        <dbReference type="ARBA" id="ARBA00022777"/>
    </source>
</evidence>